<comment type="similarity">
    <text evidence="1">Belongs to the universal ribosomal protein uS19 family.</text>
</comment>
<keyword evidence="3" id="KW-0687">Ribonucleoprotein</keyword>
<accession>A0A7T0M4P1</accession>
<dbReference type="EMBL" id="MT843578">
    <property type="protein sequence ID" value="QPL15629.1"/>
    <property type="molecule type" value="Genomic_DNA"/>
</dbReference>
<dbReference type="GO" id="GO:1990904">
    <property type="term" value="C:ribonucleoprotein complex"/>
    <property type="evidence" value="ECO:0007669"/>
    <property type="project" value="UniProtKB-KW"/>
</dbReference>
<dbReference type="InterPro" id="IPR023575">
    <property type="entry name" value="Ribosomal_uS19_SF"/>
</dbReference>
<dbReference type="AlphaFoldDB" id="A0A7T0M4P1"/>
<proteinExistence type="inferred from homology"/>
<dbReference type="SUPFAM" id="SSF54570">
    <property type="entry name" value="Ribosomal protein S19"/>
    <property type="match status" value="1"/>
</dbReference>
<reference evidence="4" key="1">
    <citation type="journal article" date="2021" name="Genome Biol.">
        <title>Evolutionary history of mitochondrial genomes in Discoba, including the extreme halophile Pleurostomum flabellatum (Heterolobosea).</title>
        <authorList>
            <person name="Ettahi K."/>
            <person name="Lhee D.H."/>
            <person name="Sung J.Y."/>
            <person name="Simpson A.G.B."/>
            <person name="Park J.S."/>
            <person name="Yoon H.S."/>
        </authorList>
    </citation>
    <scope>NUCLEOTIDE SEQUENCE</scope>
</reference>
<evidence type="ECO:0000256" key="2">
    <source>
        <dbReference type="ARBA" id="ARBA00022980"/>
    </source>
</evidence>
<gene>
    <name evidence="4" type="primary">rps19</name>
</gene>
<dbReference type="GeneID" id="63660906"/>
<dbReference type="GO" id="GO:0003735">
    <property type="term" value="F:structural constituent of ribosome"/>
    <property type="evidence" value="ECO:0007669"/>
    <property type="project" value="InterPro"/>
</dbReference>
<keyword evidence="4" id="KW-0496">Mitochondrion</keyword>
<dbReference type="GO" id="GO:0006412">
    <property type="term" value="P:translation"/>
    <property type="evidence" value="ECO:0007669"/>
    <property type="project" value="InterPro"/>
</dbReference>
<dbReference type="RefSeq" id="YP_010049281.1">
    <property type="nucleotide sequence ID" value="NC_054363.1"/>
</dbReference>
<evidence type="ECO:0000256" key="3">
    <source>
        <dbReference type="ARBA" id="ARBA00023274"/>
    </source>
</evidence>
<evidence type="ECO:0000313" key="4">
    <source>
        <dbReference type="EMBL" id="QPL15629.1"/>
    </source>
</evidence>
<dbReference type="Gene3D" id="3.30.860.10">
    <property type="entry name" value="30s Ribosomal Protein S19, Chain A"/>
    <property type="match status" value="1"/>
</dbReference>
<keyword evidence="2 4" id="KW-0689">Ribosomal protein</keyword>
<organism evidence="4">
    <name type="scientific">Pleurostomum flabellatum</name>
    <dbReference type="NCBI Taxonomy" id="405751"/>
    <lineage>
        <taxon>Eukaryota</taxon>
        <taxon>Discoba</taxon>
        <taxon>Heterolobosea</taxon>
        <taxon>Tulamoebidae</taxon>
        <taxon>Pleurostomum</taxon>
    </lineage>
</organism>
<name>A0A7T0M4P1_9EUKA</name>
<evidence type="ECO:0000256" key="1">
    <source>
        <dbReference type="ARBA" id="ARBA00007345"/>
    </source>
</evidence>
<protein>
    <submittedName>
        <fullName evidence="4">60S ribosomal protein L19</fullName>
    </submittedName>
</protein>
<dbReference type="GO" id="GO:0005840">
    <property type="term" value="C:ribosome"/>
    <property type="evidence" value="ECO:0007669"/>
    <property type="project" value="UniProtKB-KW"/>
</dbReference>
<geneLocation type="mitochondrion" evidence="4"/>
<sequence length="99" mass="11830">MARPKWKSKLIYTNFLNYFSRCGENRYVKDDFSIFLKERNRFIHPYCFSYNKVSIHNGKNFFSLKKGKDYVTNFVCGSFSSTKKKCIPKSMKKKKGKKK</sequence>